<name>A0A8K0UYB5_9AGAR</name>
<dbReference type="EMBL" id="JAEVFJ010000003">
    <property type="protein sequence ID" value="KAH8106052.1"/>
    <property type="molecule type" value="Genomic_DNA"/>
</dbReference>
<dbReference type="AlphaFoldDB" id="A0A8K0UYB5"/>
<keyword evidence="2" id="KW-1185">Reference proteome</keyword>
<sequence>MTASHLDLRHWVSIATIDITIIMLCKFCLRGCRACPPLIQVPPIFRSSLHHTRAVLKITAPSNEQCVCCHSDVARFQVANLEKQPTVETSLEACLLPMRHDAIFDVHRCVGALRLRYNHRTGLELQMHSCTCRLLVRVFAISTAGNGSTRGLGLDFGRVRAIAAHPTVSRTASGPDPHRSVRILACFSYFELLAGPLITDHAFPARHNPMTPHEFCWIK</sequence>
<evidence type="ECO:0000313" key="1">
    <source>
        <dbReference type="EMBL" id="KAH8106052.1"/>
    </source>
</evidence>
<organism evidence="1 2">
    <name type="scientific">Cristinia sonorae</name>
    <dbReference type="NCBI Taxonomy" id="1940300"/>
    <lineage>
        <taxon>Eukaryota</taxon>
        <taxon>Fungi</taxon>
        <taxon>Dikarya</taxon>
        <taxon>Basidiomycota</taxon>
        <taxon>Agaricomycotina</taxon>
        <taxon>Agaricomycetes</taxon>
        <taxon>Agaricomycetidae</taxon>
        <taxon>Agaricales</taxon>
        <taxon>Pleurotineae</taxon>
        <taxon>Stephanosporaceae</taxon>
        <taxon>Cristinia</taxon>
    </lineage>
</organism>
<proteinExistence type="predicted"/>
<evidence type="ECO:0000313" key="2">
    <source>
        <dbReference type="Proteomes" id="UP000813824"/>
    </source>
</evidence>
<protein>
    <submittedName>
        <fullName evidence="1">Uncharacterized protein</fullName>
    </submittedName>
</protein>
<comment type="caution">
    <text evidence="1">The sequence shown here is derived from an EMBL/GenBank/DDBJ whole genome shotgun (WGS) entry which is preliminary data.</text>
</comment>
<dbReference type="Proteomes" id="UP000813824">
    <property type="component" value="Unassembled WGS sequence"/>
</dbReference>
<reference evidence="1" key="1">
    <citation type="journal article" date="2021" name="New Phytol.">
        <title>Evolutionary innovations through gain and loss of genes in the ectomycorrhizal Boletales.</title>
        <authorList>
            <person name="Wu G."/>
            <person name="Miyauchi S."/>
            <person name="Morin E."/>
            <person name="Kuo A."/>
            <person name="Drula E."/>
            <person name="Varga T."/>
            <person name="Kohler A."/>
            <person name="Feng B."/>
            <person name="Cao Y."/>
            <person name="Lipzen A."/>
            <person name="Daum C."/>
            <person name="Hundley H."/>
            <person name="Pangilinan J."/>
            <person name="Johnson J."/>
            <person name="Barry K."/>
            <person name="LaButti K."/>
            <person name="Ng V."/>
            <person name="Ahrendt S."/>
            <person name="Min B."/>
            <person name="Choi I.G."/>
            <person name="Park H."/>
            <person name="Plett J.M."/>
            <person name="Magnuson J."/>
            <person name="Spatafora J.W."/>
            <person name="Nagy L.G."/>
            <person name="Henrissat B."/>
            <person name="Grigoriev I.V."/>
            <person name="Yang Z.L."/>
            <person name="Xu J."/>
            <person name="Martin F.M."/>
        </authorList>
    </citation>
    <scope>NUCLEOTIDE SEQUENCE</scope>
    <source>
        <strain evidence="1">KKN 215</strain>
    </source>
</reference>
<accession>A0A8K0UYB5</accession>
<gene>
    <name evidence="1" type="ORF">BXZ70DRAFT_904118</name>
</gene>